<evidence type="ECO:0000313" key="8">
    <source>
        <dbReference type="EMBL" id="OCL97681.1"/>
    </source>
</evidence>
<feature type="domain" description="Tyr recombinase" evidence="6">
    <location>
        <begin position="200"/>
        <end position="386"/>
    </location>
</feature>
<organism evidence="8 9">
    <name type="scientific">Aliarcobacter thereius</name>
    <dbReference type="NCBI Taxonomy" id="544718"/>
    <lineage>
        <taxon>Bacteria</taxon>
        <taxon>Pseudomonadati</taxon>
        <taxon>Campylobacterota</taxon>
        <taxon>Epsilonproteobacteria</taxon>
        <taxon>Campylobacterales</taxon>
        <taxon>Arcobacteraceae</taxon>
        <taxon>Aliarcobacter</taxon>
    </lineage>
</organism>
<keyword evidence="4" id="KW-0233">DNA recombination</keyword>
<evidence type="ECO:0000256" key="4">
    <source>
        <dbReference type="ARBA" id="ARBA00023172"/>
    </source>
</evidence>
<dbReference type="PANTHER" id="PTHR30349:SF64">
    <property type="entry name" value="PROPHAGE INTEGRASE INTD-RELATED"/>
    <property type="match status" value="1"/>
</dbReference>
<gene>
    <name evidence="8" type="ORF">AAX29_01834</name>
</gene>
<dbReference type="InterPro" id="IPR010998">
    <property type="entry name" value="Integrase_recombinase_N"/>
</dbReference>
<dbReference type="PROSITE" id="PS51900">
    <property type="entry name" value="CB"/>
    <property type="match status" value="1"/>
</dbReference>
<keyword evidence="3 5" id="KW-0238">DNA-binding</keyword>
<reference evidence="9" key="1">
    <citation type="submission" date="2015-05" db="EMBL/GenBank/DDBJ databases">
        <authorList>
            <person name="Rovetto F."/>
            <person name="Cocolin L."/>
            <person name="Illeghems K."/>
            <person name="Van Nieuwerburgh F."/>
            <person name="Houf K."/>
        </authorList>
    </citation>
    <scope>NUCLEOTIDE SEQUENCE [LARGE SCALE GENOMIC DNA]</scope>
    <source>
        <strain evidence="9">DU22</strain>
    </source>
</reference>
<dbReference type="Pfam" id="PF14659">
    <property type="entry name" value="Phage_int_SAM_3"/>
    <property type="match status" value="1"/>
</dbReference>
<dbReference type="InterPro" id="IPR011010">
    <property type="entry name" value="DNA_brk_join_enz"/>
</dbReference>
<evidence type="ECO:0000313" key="9">
    <source>
        <dbReference type="Proteomes" id="UP000093281"/>
    </source>
</evidence>
<dbReference type="GO" id="GO:0015074">
    <property type="term" value="P:DNA integration"/>
    <property type="evidence" value="ECO:0007669"/>
    <property type="project" value="UniProtKB-KW"/>
</dbReference>
<dbReference type="Proteomes" id="UP000093281">
    <property type="component" value="Unassembled WGS sequence"/>
</dbReference>
<evidence type="ECO:0000256" key="2">
    <source>
        <dbReference type="ARBA" id="ARBA00022908"/>
    </source>
</evidence>
<dbReference type="PROSITE" id="PS51898">
    <property type="entry name" value="TYR_RECOMBINASE"/>
    <property type="match status" value="1"/>
</dbReference>
<dbReference type="CDD" id="cd00796">
    <property type="entry name" value="INT_Rci_Hp1_C"/>
    <property type="match status" value="1"/>
</dbReference>
<dbReference type="InterPro" id="IPR002104">
    <property type="entry name" value="Integrase_catalytic"/>
</dbReference>
<protein>
    <submittedName>
        <fullName evidence="8">Site-specific tyrosine recombinase XerC</fullName>
    </submittedName>
</protein>
<dbReference type="Pfam" id="PF00589">
    <property type="entry name" value="Phage_integrase"/>
    <property type="match status" value="1"/>
</dbReference>
<dbReference type="InterPro" id="IPR050090">
    <property type="entry name" value="Tyrosine_recombinase_XerCD"/>
</dbReference>
<dbReference type="Gene3D" id="1.10.150.130">
    <property type="match status" value="1"/>
</dbReference>
<dbReference type="InterPro" id="IPR004107">
    <property type="entry name" value="Integrase_SAM-like_N"/>
</dbReference>
<comment type="caution">
    <text evidence="8">The sequence shown here is derived from an EMBL/GenBank/DDBJ whole genome shotgun (WGS) entry which is preliminary data.</text>
</comment>
<evidence type="ECO:0000256" key="5">
    <source>
        <dbReference type="PROSITE-ProRule" id="PRU01248"/>
    </source>
</evidence>
<proteinExistence type="inferred from homology"/>
<evidence type="ECO:0000256" key="1">
    <source>
        <dbReference type="ARBA" id="ARBA00008857"/>
    </source>
</evidence>
<comment type="similarity">
    <text evidence="1">Belongs to the 'phage' integrase family.</text>
</comment>
<accession>A0A1C0B562</accession>
<evidence type="ECO:0000259" key="6">
    <source>
        <dbReference type="PROSITE" id="PS51898"/>
    </source>
</evidence>
<dbReference type="OrthoDB" id="9789256at2"/>
<dbReference type="GO" id="GO:0003677">
    <property type="term" value="F:DNA binding"/>
    <property type="evidence" value="ECO:0007669"/>
    <property type="project" value="UniProtKB-UniRule"/>
</dbReference>
<dbReference type="PANTHER" id="PTHR30349">
    <property type="entry name" value="PHAGE INTEGRASE-RELATED"/>
    <property type="match status" value="1"/>
</dbReference>
<dbReference type="EMBL" id="LCUJ01000009">
    <property type="protein sequence ID" value="OCL97681.1"/>
    <property type="molecule type" value="Genomic_DNA"/>
</dbReference>
<dbReference type="AlphaFoldDB" id="A0A1C0B562"/>
<sequence length="386" mass="44924">MKKTKKTGVYYNELDNGDKVFYFTYKDINDLDINGNPKKKWVNVGKFSDGIRESNAVNLRIEQLSIMKHGEDISIVSKKKKKEFISLDAIANIYFSEKRTAKKQQSKYTNHIKPFFGNKNIELISKEDIKKHRQALLDGTLSYPKEIANINNILIGKKSPQTVNGIIDLMKAIYNYSIKEHDLKITNPCFGITKLKTDNSRERFLTSSEINLLMENLENNETLTIFTKLSLQTGGRLETILNIKKKDIDFDNNTVILKNLKTGNTYTGFLQSDFIEYLKEYLKNHRANDYVVRIFGQNEKTTSRQIQSRLKPILDRLFNFELDNNDRKNRVVIHTFRHTFASNLAINGAPIFTIKELMDHSDIEQTMRYAKLLPNFGKEFIEKLYF</sequence>
<dbReference type="GO" id="GO:0006310">
    <property type="term" value="P:DNA recombination"/>
    <property type="evidence" value="ECO:0007669"/>
    <property type="project" value="UniProtKB-KW"/>
</dbReference>
<dbReference type="PATRIC" id="fig|544718.51.peg.1802"/>
<dbReference type="RefSeq" id="WP_066187410.1">
    <property type="nucleotide sequence ID" value="NZ_LCUJ01000009.1"/>
</dbReference>
<dbReference type="SUPFAM" id="SSF56349">
    <property type="entry name" value="DNA breaking-rejoining enzymes"/>
    <property type="match status" value="1"/>
</dbReference>
<evidence type="ECO:0000259" key="7">
    <source>
        <dbReference type="PROSITE" id="PS51900"/>
    </source>
</evidence>
<name>A0A1C0B562_9BACT</name>
<dbReference type="Gene3D" id="1.10.443.10">
    <property type="entry name" value="Intergrase catalytic core"/>
    <property type="match status" value="1"/>
</dbReference>
<dbReference type="InterPro" id="IPR013762">
    <property type="entry name" value="Integrase-like_cat_sf"/>
</dbReference>
<keyword evidence="2" id="KW-0229">DNA integration</keyword>
<dbReference type="InterPro" id="IPR044068">
    <property type="entry name" value="CB"/>
</dbReference>
<feature type="domain" description="Core-binding (CB)" evidence="7">
    <location>
        <begin position="85"/>
        <end position="178"/>
    </location>
</feature>
<evidence type="ECO:0000256" key="3">
    <source>
        <dbReference type="ARBA" id="ARBA00023125"/>
    </source>
</evidence>